<dbReference type="InterPro" id="IPR022175">
    <property type="entry name" value="BCAS3_dom"/>
</dbReference>
<evidence type="ECO:0000259" key="2">
    <source>
        <dbReference type="Pfam" id="PF12490"/>
    </source>
</evidence>
<evidence type="ECO:0000259" key="3">
    <source>
        <dbReference type="Pfam" id="PF20235"/>
    </source>
</evidence>
<dbReference type="PANTHER" id="PTHR46405">
    <property type="entry name" value="OS05G0141500 PROTEIN"/>
    <property type="match status" value="1"/>
</dbReference>
<dbReference type="InterPro" id="IPR046934">
    <property type="entry name" value="PIR2-like"/>
</dbReference>
<feature type="compositionally biased region" description="Basic and acidic residues" evidence="1">
    <location>
        <begin position="571"/>
        <end position="588"/>
    </location>
</feature>
<feature type="region of interest" description="Disordered" evidence="1">
    <location>
        <begin position="571"/>
        <end position="592"/>
    </location>
</feature>
<keyword evidence="5" id="KW-1185">Reference proteome</keyword>
<reference evidence="4 5" key="1">
    <citation type="journal article" date="2020" name="BMC Genomics">
        <title>Intraspecific diversification of the crop wild relative Brassica cretica Lam. using demographic model selection.</title>
        <authorList>
            <person name="Kioukis A."/>
            <person name="Michalopoulou V.A."/>
            <person name="Briers L."/>
            <person name="Pirintsos S."/>
            <person name="Studholme D.J."/>
            <person name="Pavlidis P."/>
            <person name="Sarris P.F."/>
        </authorList>
    </citation>
    <scope>NUCLEOTIDE SEQUENCE [LARGE SCALE GENOMIC DNA]</scope>
    <source>
        <strain evidence="5">cv. PFS-1207/04</strain>
    </source>
</reference>
<feature type="region of interest" description="Disordered" evidence="1">
    <location>
        <begin position="430"/>
        <end position="468"/>
    </location>
</feature>
<feature type="compositionally biased region" description="Low complexity" evidence="1">
    <location>
        <begin position="985"/>
        <end position="994"/>
    </location>
</feature>
<protein>
    <submittedName>
        <fullName evidence="4">Uncharacterized protein</fullName>
    </submittedName>
</protein>
<proteinExistence type="predicted"/>
<organism evidence="4 5">
    <name type="scientific">Brassica cretica</name>
    <name type="common">Mustard</name>
    <dbReference type="NCBI Taxonomy" id="69181"/>
    <lineage>
        <taxon>Eukaryota</taxon>
        <taxon>Viridiplantae</taxon>
        <taxon>Streptophyta</taxon>
        <taxon>Embryophyta</taxon>
        <taxon>Tracheophyta</taxon>
        <taxon>Spermatophyta</taxon>
        <taxon>Magnoliopsida</taxon>
        <taxon>eudicotyledons</taxon>
        <taxon>Gunneridae</taxon>
        <taxon>Pentapetalae</taxon>
        <taxon>rosids</taxon>
        <taxon>malvids</taxon>
        <taxon>Brassicales</taxon>
        <taxon>Brassicaceae</taxon>
        <taxon>Brassiceae</taxon>
        <taxon>Brassica</taxon>
    </lineage>
</organism>
<feature type="region of interest" description="Disordered" evidence="1">
    <location>
        <begin position="983"/>
        <end position="1010"/>
    </location>
</feature>
<feature type="compositionally biased region" description="Basic and acidic residues" evidence="1">
    <location>
        <begin position="995"/>
        <end position="1008"/>
    </location>
</feature>
<dbReference type="Pfam" id="PF12490">
    <property type="entry name" value="BCAS3"/>
    <property type="match status" value="1"/>
</dbReference>
<evidence type="ECO:0000313" key="5">
    <source>
        <dbReference type="Proteomes" id="UP000266723"/>
    </source>
</evidence>
<gene>
    <name evidence="4" type="ORF">DY000_02044293</name>
</gene>
<dbReference type="PANTHER" id="PTHR46405:SF4">
    <property type="entry name" value="E3 UBIQUITIN-PROTEIN LIGASE RF298-RELATED"/>
    <property type="match status" value="1"/>
</dbReference>
<evidence type="ECO:0000256" key="1">
    <source>
        <dbReference type="SAM" id="MobiDB-lite"/>
    </source>
</evidence>
<dbReference type="Proteomes" id="UP000266723">
    <property type="component" value="Unassembled WGS sequence"/>
</dbReference>
<feature type="domain" description="BCAS3" evidence="2">
    <location>
        <begin position="798"/>
        <end position="940"/>
    </location>
</feature>
<feature type="compositionally biased region" description="Low complexity" evidence="1">
    <location>
        <begin position="228"/>
        <end position="240"/>
    </location>
</feature>
<sequence length="1187" mass="131278">MFLLSDLNQEPVKPLLDLMMLNPHLSITPDAQILFSSSSRPELSDMVSIATKFHKLKKSARWRKLSRLVPQFSSRLDSEASPCSSLWSVVLLPGECPFVEELLSSNLLALYLNAMKQVIDCGYTDDDVLKAISGSRLYCGGSDLVSNIVSNALNVLKNGGEGGDGGSRDYVFEDLQQLVGYTLVEMISLVKEVRPSLSTVEAMWRLLMCDLNVLQAFEIESSDSPGFSLSEASESLAAESNNPPNSGDPDKQKPQQTNAQSDQSEPLKFGNFPNYKNTHSSGTTSGKGVASGSTVSGAGVKSTSFTLVSDEKVVSSRKGRTKKEIPMLRQKSCVEKIRTYSKGSGSYKAAKFASVGSFLLEKRAKSSSELLARNCSSKMTTEIGVKVSLEETSCFVRKKSSKSESPVVVVDGQGYITALPAIAATKASKKKSGSEPIKLVPSASEKKSGSQPAKLVPSASEKKSGSQPVKLNELQVWTDWANQKVKEATGRLLKDQPELKALRKERELAKQHKKEKQLMEENTMKRLSEMEIAVKNATSQFEKANNTARRLEVEQSSLKKEMEAAKMRAAESAESYREAKERGQRSFKDSQSWEGQKAMLQEELKVQRNKVTVMQKEVNKAKNRQNQIEDICFSRHSQWVAIISSKGTCHIFVLNPSGSDAGLLPLNYEGEEPARLSASTFPWWNTQTLAVNHPSSSPPQAVALSVVSRIKYSSFGWLNTVSNAATAATGKVFVPSGAVAAVFHKSVTHDLQQNSRTNSLEHILVYTPSGHVVQHELLPSVCAGSPESGSRVQSVSHAQVQEDDLRVKVEPIQWWDVCRRSDWLETEERLPKSVTEKQYHLDTGSSNLPVHEDACLSLDINGNFGEDKTSSEKAPERSHCYLSNFEVKVTSGILPVWQNTKISFHVMDSPKDNTGGEFEIEIVPAHELEIKQKKLMPVFDHFHSTKATPEERFSMKCYHASALGSYQANGKICQDIINCHSKPGSVESAGSSEESSSKRMDNFHDSDHMNNSFKSSSNLYPTINGFYKEIEKENTNGFVEKPVTAEFYTLEETRMEKHITNGFTTQPVQADITVNEQMLSTEESPMNFGFSLREEHCKAVADPKEEHLMKSAEVTNGHHLNVNNSTEKPQGDEMVKIIKHLGLELHQSSFYLCVGFVSHGDFFCDLFLEYFTVAGIKSTAVTARTEY</sequence>
<dbReference type="Pfam" id="PF20235">
    <property type="entry name" value="PIR2-like_helical"/>
    <property type="match status" value="1"/>
</dbReference>
<feature type="domain" description="PIR2-like helical" evidence="3">
    <location>
        <begin position="106"/>
        <end position="218"/>
    </location>
</feature>
<feature type="region of interest" description="Disordered" evidence="1">
    <location>
        <begin position="228"/>
        <end position="298"/>
    </location>
</feature>
<feature type="compositionally biased region" description="Low complexity" evidence="1">
    <location>
        <begin position="280"/>
        <end position="298"/>
    </location>
</feature>
<dbReference type="InterPro" id="IPR046527">
    <property type="entry name" value="PIR2-like_helical"/>
</dbReference>
<evidence type="ECO:0000313" key="4">
    <source>
        <dbReference type="EMBL" id="KAF3609466.1"/>
    </source>
</evidence>
<accession>A0ABQ7F2E7</accession>
<comment type="caution">
    <text evidence="4">The sequence shown here is derived from an EMBL/GenBank/DDBJ whole genome shotgun (WGS) entry which is preliminary data.</text>
</comment>
<dbReference type="EMBL" id="QGKV02000297">
    <property type="protein sequence ID" value="KAF3609466.1"/>
    <property type="molecule type" value="Genomic_DNA"/>
</dbReference>
<feature type="compositionally biased region" description="Polar residues" evidence="1">
    <location>
        <begin position="254"/>
        <end position="264"/>
    </location>
</feature>
<name>A0ABQ7F2E7_BRACR</name>